<evidence type="ECO:0000313" key="4">
    <source>
        <dbReference type="Proteomes" id="UP001595987"/>
    </source>
</evidence>
<dbReference type="InterPro" id="IPR013321">
    <property type="entry name" value="Arc_rbn_hlx_hlx"/>
</dbReference>
<dbReference type="NCBIfam" id="TIGR02384">
    <property type="entry name" value="RelB_DinJ"/>
    <property type="match status" value="1"/>
</dbReference>
<comment type="caution">
    <text evidence="3">The sequence shown here is derived from an EMBL/GenBank/DDBJ whole genome shotgun (WGS) entry which is preliminary data.</text>
</comment>
<dbReference type="Pfam" id="PF04221">
    <property type="entry name" value="RelB"/>
    <property type="match status" value="1"/>
</dbReference>
<dbReference type="RefSeq" id="WP_213534099.1">
    <property type="nucleotide sequence ID" value="NZ_BOVQ01000003.1"/>
</dbReference>
<dbReference type="PANTHER" id="PTHR38781">
    <property type="entry name" value="ANTITOXIN DINJ-RELATED"/>
    <property type="match status" value="1"/>
</dbReference>
<accession>A0ABV9JE05</accession>
<keyword evidence="4" id="KW-1185">Reference proteome</keyword>
<name>A0ABV9JE05_9LACT</name>
<reference evidence="4" key="1">
    <citation type="journal article" date="2019" name="Int. J. Syst. Evol. Microbiol.">
        <title>The Global Catalogue of Microorganisms (GCM) 10K type strain sequencing project: providing services to taxonomists for standard genome sequencing and annotation.</title>
        <authorList>
            <consortium name="The Broad Institute Genomics Platform"/>
            <consortium name="The Broad Institute Genome Sequencing Center for Infectious Disease"/>
            <person name="Wu L."/>
            <person name="Ma J."/>
        </authorList>
    </citation>
    <scope>NUCLEOTIDE SEQUENCE [LARGE SCALE GENOMIC DNA]</scope>
    <source>
        <strain evidence="4">CCUG 63287</strain>
    </source>
</reference>
<gene>
    <name evidence="3" type="ORF">ACFO26_01630</name>
</gene>
<sequence>MMVTNTTNVNIRLDKDVKAQAEKLFGTMGLTMSSAINLFVRQTLLQEKIPFEIQGKRYFSVEEVAGKNWREGLDDIEDEWE</sequence>
<comment type="similarity">
    <text evidence="1">Belongs to the RelB/DinJ antitoxin family.</text>
</comment>
<organism evidence="3 4">
    <name type="scientific">Lactococcus nasutitermitis</name>
    <dbReference type="NCBI Taxonomy" id="1652957"/>
    <lineage>
        <taxon>Bacteria</taxon>
        <taxon>Bacillati</taxon>
        <taxon>Bacillota</taxon>
        <taxon>Bacilli</taxon>
        <taxon>Lactobacillales</taxon>
        <taxon>Streptococcaceae</taxon>
        <taxon>Lactococcus</taxon>
    </lineage>
</organism>
<dbReference type="InterPro" id="IPR007337">
    <property type="entry name" value="RelB/DinJ"/>
</dbReference>
<dbReference type="Proteomes" id="UP001595987">
    <property type="component" value="Unassembled WGS sequence"/>
</dbReference>
<dbReference type="EMBL" id="JBHSGD010000001">
    <property type="protein sequence ID" value="MFC4651610.1"/>
    <property type="molecule type" value="Genomic_DNA"/>
</dbReference>
<evidence type="ECO:0000313" key="3">
    <source>
        <dbReference type="EMBL" id="MFC4651610.1"/>
    </source>
</evidence>
<proteinExistence type="inferred from homology"/>
<dbReference type="Gene3D" id="1.10.1220.10">
    <property type="entry name" value="Met repressor-like"/>
    <property type="match status" value="1"/>
</dbReference>
<protein>
    <submittedName>
        <fullName evidence="3">Type II toxin-antitoxin system RelB/DinJ family antitoxin</fullName>
    </submittedName>
</protein>
<evidence type="ECO:0000256" key="1">
    <source>
        <dbReference type="ARBA" id="ARBA00010562"/>
    </source>
</evidence>
<keyword evidence="2" id="KW-1277">Toxin-antitoxin system</keyword>
<dbReference type="PANTHER" id="PTHR38781:SF1">
    <property type="entry name" value="ANTITOXIN DINJ-RELATED"/>
    <property type="match status" value="1"/>
</dbReference>
<evidence type="ECO:0000256" key="2">
    <source>
        <dbReference type="ARBA" id="ARBA00022649"/>
    </source>
</evidence>